<dbReference type="RefSeq" id="XP_011641908.1">
    <property type="nucleotide sequence ID" value="XM_011643606.2"/>
</dbReference>
<reference evidence="3 5" key="1">
    <citation type="submission" date="2022-04" db="UniProtKB">
        <authorList>
            <consortium name="RefSeq"/>
        </authorList>
    </citation>
    <scope>IDENTIFICATION</scope>
</reference>
<evidence type="ECO:0000256" key="1">
    <source>
        <dbReference type="SAM" id="SignalP"/>
    </source>
</evidence>
<accession>A0A6I9WQL9</accession>
<feature type="signal peptide" evidence="1">
    <location>
        <begin position="1"/>
        <end position="21"/>
    </location>
</feature>
<dbReference type="RefSeq" id="XP_011641915.1">
    <property type="nucleotide sequence ID" value="XM_011643613.2"/>
</dbReference>
<keyword evidence="2" id="KW-1185">Reference proteome</keyword>
<evidence type="ECO:0000313" key="5">
    <source>
        <dbReference type="RefSeq" id="XP_011641911.1"/>
    </source>
</evidence>
<dbReference type="RefSeq" id="XP_011641912.1">
    <property type="nucleotide sequence ID" value="XM_011643610.2"/>
</dbReference>
<name>A0A6I9WQL9_9HYME</name>
<feature type="chain" id="PRO_5044636529" evidence="1">
    <location>
        <begin position="22"/>
        <end position="196"/>
    </location>
</feature>
<keyword evidence="1" id="KW-0732">Signal</keyword>
<evidence type="ECO:0000313" key="11">
    <source>
        <dbReference type="RefSeq" id="XP_025074889.1"/>
    </source>
</evidence>
<dbReference type="RefSeq" id="XP_011641911.1">
    <property type="nucleotide sequence ID" value="XM_011643609.2"/>
</dbReference>
<protein>
    <submittedName>
        <fullName evidence="3 5">Uncharacterized protein LOC105430192 isoform X1</fullName>
    </submittedName>
    <submittedName>
        <fullName evidence="6 8">Uncharacterized protein LOC105430192 isoform X2</fullName>
    </submittedName>
</protein>
<sequence length="196" mass="22808">MRGASLEPFLFFFTFVIVGNAYPTYVFVPDVNDSSKDNSIMTSMSDSAVSVTPYKCVYIPSNLDYCRFPSYKSEKILQEHKSPESKRKLLKSNKIHFLKQSMYAVETKKFQRQSFVETIIYEIQRCVPLRLPFSLPWCTDEDLSSKKKEIRELYPFMIDGLKTIDEFPKYNFSQKIACISKTANNTEIDIPCDIHK</sequence>
<dbReference type="Proteomes" id="UP000504615">
    <property type="component" value="Unplaced"/>
</dbReference>
<gene>
    <name evidence="3 4 5 6 7 8 9 10 11" type="primary">LOC105430192</name>
</gene>
<evidence type="ECO:0000313" key="10">
    <source>
        <dbReference type="RefSeq" id="XP_025074888.1"/>
    </source>
</evidence>
<dbReference type="AlphaFoldDB" id="A0A6I9WQL9"/>
<evidence type="ECO:0000313" key="6">
    <source>
        <dbReference type="RefSeq" id="XP_011641912.1"/>
    </source>
</evidence>
<evidence type="ECO:0000313" key="4">
    <source>
        <dbReference type="RefSeq" id="XP_011641910.1"/>
    </source>
</evidence>
<dbReference type="RefSeq" id="XP_011641910.1">
    <property type="nucleotide sequence ID" value="XM_011643608.2"/>
</dbReference>
<evidence type="ECO:0000313" key="7">
    <source>
        <dbReference type="RefSeq" id="XP_011641913.1"/>
    </source>
</evidence>
<evidence type="ECO:0000313" key="2">
    <source>
        <dbReference type="Proteomes" id="UP000504615"/>
    </source>
</evidence>
<dbReference type="RefSeq" id="XP_025074889.1">
    <property type="nucleotide sequence ID" value="XM_025219104.1"/>
</dbReference>
<dbReference type="RefSeq" id="XP_011641913.1">
    <property type="nucleotide sequence ID" value="XM_011643611.2"/>
</dbReference>
<dbReference type="KEGG" id="pbar:105430192"/>
<organism evidence="3">
    <name type="scientific">Pogonomyrmex barbatus</name>
    <name type="common">red harvester ant</name>
    <dbReference type="NCBI Taxonomy" id="144034"/>
    <lineage>
        <taxon>Eukaryota</taxon>
        <taxon>Metazoa</taxon>
        <taxon>Ecdysozoa</taxon>
        <taxon>Arthropoda</taxon>
        <taxon>Hexapoda</taxon>
        <taxon>Insecta</taxon>
        <taxon>Pterygota</taxon>
        <taxon>Neoptera</taxon>
        <taxon>Endopterygota</taxon>
        <taxon>Hymenoptera</taxon>
        <taxon>Apocrita</taxon>
        <taxon>Aculeata</taxon>
        <taxon>Formicoidea</taxon>
        <taxon>Formicidae</taxon>
        <taxon>Myrmicinae</taxon>
        <taxon>Pogonomyrmex</taxon>
    </lineage>
</organism>
<evidence type="ECO:0000313" key="3">
    <source>
        <dbReference type="RefSeq" id="XP_011641908.1"/>
    </source>
</evidence>
<dbReference type="GeneID" id="105430192"/>
<evidence type="ECO:0000313" key="9">
    <source>
        <dbReference type="RefSeq" id="XP_011641915.1"/>
    </source>
</evidence>
<proteinExistence type="predicted"/>
<evidence type="ECO:0000313" key="8">
    <source>
        <dbReference type="RefSeq" id="XP_011641914.1"/>
    </source>
</evidence>
<dbReference type="RefSeq" id="XP_011641914.1">
    <property type="nucleotide sequence ID" value="XM_011643612.2"/>
</dbReference>
<dbReference type="OrthoDB" id="7679982at2759"/>
<dbReference type="RefSeq" id="XP_025074888.1">
    <property type="nucleotide sequence ID" value="XM_025219103.1"/>
</dbReference>